<name>A0A8J3PBV4_9ACTN</name>
<proteinExistence type="predicted"/>
<evidence type="ECO:0000313" key="3">
    <source>
        <dbReference type="Proteomes" id="UP000630887"/>
    </source>
</evidence>
<accession>A0A8J3PBV4</accession>
<dbReference type="RefSeq" id="WP_203699266.1">
    <property type="nucleotide sequence ID" value="NZ_BAAALC010000003.1"/>
</dbReference>
<keyword evidence="1" id="KW-0812">Transmembrane</keyword>
<feature type="transmembrane region" description="Helical" evidence="1">
    <location>
        <begin position="16"/>
        <end position="39"/>
    </location>
</feature>
<evidence type="ECO:0000313" key="2">
    <source>
        <dbReference type="EMBL" id="GIG11312.1"/>
    </source>
</evidence>
<dbReference type="EMBL" id="BONI01000128">
    <property type="protein sequence ID" value="GIG11312.1"/>
    <property type="molecule type" value="Genomic_DNA"/>
</dbReference>
<dbReference type="AlphaFoldDB" id="A0A8J3PBV4"/>
<sequence length="70" mass="7334">MGTVVIPVNVDRSWRMVWVAIAVLAALIVAMATGLVAYAEHKHMSSALLRAGAAFGGTLVCVLGVYTYLG</sequence>
<evidence type="ECO:0000256" key="1">
    <source>
        <dbReference type="SAM" id="Phobius"/>
    </source>
</evidence>
<protein>
    <submittedName>
        <fullName evidence="2">Uncharacterized protein</fullName>
    </submittedName>
</protein>
<reference evidence="2 3" key="1">
    <citation type="submission" date="2021-01" db="EMBL/GenBank/DDBJ databases">
        <title>Whole genome shotgun sequence of Catellatospora coxensis NBRC 107359.</title>
        <authorList>
            <person name="Komaki H."/>
            <person name="Tamura T."/>
        </authorList>
    </citation>
    <scope>NUCLEOTIDE SEQUENCE [LARGE SCALE GENOMIC DNA]</scope>
    <source>
        <strain evidence="2 3">NBRC 107359</strain>
    </source>
</reference>
<keyword evidence="1" id="KW-0472">Membrane</keyword>
<feature type="transmembrane region" description="Helical" evidence="1">
    <location>
        <begin position="51"/>
        <end position="69"/>
    </location>
</feature>
<keyword evidence="3" id="KW-1185">Reference proteome</keyword>
<keyword evidence="1" id="KW-1133">Transmembrane helix</keyword>
<gene>
    <name evidence="2" type="ORF">Cco03nite_80120</name>
</gene>
<comment type="caution">
    <text evidence="2">The sequence shown here is derived from an EMBL/GenBank/DDBJ whole genome shotgun (WGS) entry which is preliminary data.</text>
</comment>
<organism evidence="2 3">
    <name type="scientific">Catellatospora coxensis</name>
    <dbReference type="NCBI Taxonomy" id="310354"/>
    <lineage>
        <taxon>Bacteria</taxon>
        <taxon>Bacillati</taxon>
        <taxon>Actinomycetota</taxon>
        <taxon>Actinomycetes</taxon>
        <taxon>Micromonosporales</taxon>
        <taxon>Micromonosporaceae</taxon>
        <taxon>Catellatospora</taxon>
    </lineage>
</organism>
<dbReference type="Proteomes" id="UP000630887">
    <property type="component" value="Unassembled WGS sequence"/>
</dbReference>